<feature type="compositionally biased region" description="Polar residues" evidence="1">
    <location>
        <begin position="27"/>
        <end position="40"/>
    </location>
</feature>
<dbReference type="Proteomes" id="UP000039865">
    <property type="component" value="Unassembled WGS sequence"/>
</dbReference>
<evidence type="ECO:0000313" key="3">
    <source>
        <dbReference type="Proteomes" id="UP000039865"/>
    </source>
</evidence>
<protein>
    <submittedName>
        <fullName evidence="2">Uncharacterized protein</fullName>
    </submittedName>
</protein>
<dbReference type="InParanoid" id="A0A078BBK5"/>
<gene>
    <name evidence="2" type="primary">Contig16202.g17261</name>
    <name evidence="2" type="ORF">STYLEM_20753</name>
</gene>
<evidence type="ECO:0000313" key="2">
    <source>
        <dbReference type="EMBL" id="CDW91596.1"/>
    </source>
</evidence>
<dbReference type="EMBL" id="CCKQ01019586">
    <property type="protein sequence ID" value="CDW91596.1"/>
    <property type="molecule type" value="Genomic_DNA"/>
</dbReference>
<sequence length="335" mass="39570">MRAFCPNRSQSKVPFSQNNAYHRKSRSVGTSKRNRSQGQSINIQIQRQKDKFQNQSCELKSMIRKTEYQQRSFSSNIRRKPTINFDFDLIGLFVNPLVKNFVLQACFLKNLQSLTSEQAQQLAVLLTLYNPIVQNLYEFMDIKARVLGAFINDLKYYQLSLSEEIDELKIQISVVQGVIKEKEKIKQEIRKIEDEFYLVFDYFLSADNLITLIDYNQLNFNFRDYIHLNAQKKHFKECLKIVSDLYKSYEHPLYFEKEKTCNRYLNKKIGMEIVIRDQVTFKTIPDSMLINSETSNDIKYVVKDHKNGNQFTKNIQILNGENNQEDQDDQSKIIK</sequence>
<evidence type="ECO:0000256" key="1">
    <source>
        <dbReference type="SAM" id="MobiDB-lite"/>
    </source>
</evidence>
<feature type="compositionally biased region" description="Polar residues" evidence="1">
    <location>
        <begin position="7"/>
        <end position="20"/>
    </location>
</feature>
<name>A0A078BBK5_STYLE</name>
<keyword evidence="3" id="KW-1185">Reference proteome</keyword>
<proteinExistence type="predicted"/>
<feature type="region of interest" description="Disordered" evidence="1">
    <location>
        <begin position="1"/>
        <end position="40"/>
    </location>
</feature>
<dbReference type="AlphaFoldDB" id="A0A078BBK5"/>
<accession>A0A078BBK5</accession>
<reference evidence="2 3" key="1">
    <citation type="submission" date="2014-06" db="EMBL/GenBank/DDBJ databases">
        <authorList>
            <person name="Swart Estienne"/>
        </authorList>
    </citation>
    <scope>NUCLEOTIDE SEQUENCE [LARGE SCALE GENOMIC DNA]</scope>
    <source>
        <strain evidence="2 3">130c</strain>
    </source>
</reference>
<organism evidence="2 3">
    <name type="scientific">Stylonychia lemnae</name>
    <name type="common">Ciliate</name>
    <dbReference type="NCBI Taxonomy" id="5949"/>
    <lineage>
        <taxon>Eukaryota</taxon>
        <taxon>Sar</taxon>
        <taxon>Alveolata</taxon>
        <taxon>Ciliophora</taxon>
        <taxon>Intramacronucleata</taxon>
        <taxon>Spirotrichea</taxon>
        <taxon>Stichotrichia</taxon>
        <taxon>Sporadotrichida</taxon>
        <taxon>Oxytrichidae</taxon>
        <taxon>Stylonychinae</taxon>
        <taxon>Stylonychia</taxon>
    </lineage>
</organism>